<comment type="caution">
    <text evidence="2">The sequence shown here is derived from an EMBL/GenBank/DDBJ whole genome shotgun (WGS) entry which is preliminary data.</text>
</comment>
<dbReference type="InterPro" id="IPR056632">
    <property type="entry name" value="DUF7730"/>
</dbReference>
<dbReference type="Proteomes" id="UP001316803">
    <property type="component" value="Unassembled WGS sequence"/>
</dbReference>
<evidence type="ECO:0000313" key="2">
    <source>
        <dbReference type="EMBL" id="KAK5947960.1"/>
    </source>
</evidence>
<dbReference type="Pfam" id="PF24864">
    <property type="entry name" value="DUF7730"/>
    <property type="match status" value="1"/>
</dbReference>
<gene>
    <name evidence="2" type="ORF">OHC33_011001</name>
</gene>
<name>A0AAN8I356_9EURO</name>
<dbReference type="PANTHER" id="PTHR38790">
    <property type="entry name" value="2EXR DOMAIN-CONTAINING PROTEIN-RELATED"/>
    <property type="match status" value="1"/>
</dbReference>
<keyword evidence="3" id="KW-1185">Reference proteome</keyword>
<sequence length="259" mass="29807">MTDQTSSLLALPIEIREVIYSLLFGSTSEIKIEAAPAREYEYSIAHNTDSTTWSADFESWATTKHPLSAQLLRVCRQIHDEAAPFLYSHRTFNLSPRESLKLMLHNIGPTHFEYIRHIIIGWETMEDLSRALNKDEYRIGTAGLKSMRLCTWRIRHMQGTSNSWRSVRGHERTMCQAAADIIEKHAQLRIVAETEFQRADRTPWRTPVNRKVKWRFITSESELQANEVAIDIKGDLQRLRATKDEASDGGFSLGMVDPF</sequence>
<evidence type="ECO:0000259" key="1">
    <source>
        <dbReference type="Pfam" id="PF24864"/>
    </source>
</evidence>
<reference evidence="2 3" key="1">
    <citation type="submission" date="2022-12" db="EMBL/GenBank/DDBJ databases">
        <title>Genomic features and morphological characterization of a novel Knufia sp. strain isolated from spacecraft assembly facility.</title>
        <authorList>
            <person name="Teixeira M."/>
            <person name="Chander A.M."/>
            <person name="Stajich J.E."/>
            <person name="Venkateswaran K."/>
        </authorList>
    </citation>
    <scope>NUCLEOTIDE SEQUENCE [LARGE SCALE GENOMIC DNA]</scope>
    <source>
        <strain evidence="2 3">FJI-L2-BK-P2</strain>
    </source>
</reference>
<proteinExistence type="predicted"/>
<protein>
    <recommendedName>
        <fullName evidence="1">DUF7730 domain-containing protein</fullName>
    </recommendedName>
</protein>
<dbReference type="AlphaFoldDB" id="A0AAN8I356"/>
<feature type="domain" description="DUF7730" evidence="1">
    <location>
        <begin position="3"/>
        <end position="128"/>
    </location>
</feature>
<accession>A0AAN8I356</accession>
<organism evidence="2 3">
    <name type="scientific">Knufia fluminis</name>
    <dbReference type="NCBI Taxonomy" id="191047"/>
    <lineage>
        <taxon>Eukaryota</taxon>
        <taxon>Fungi</taxon>
        <taxon>Dikarya</taxon>
        <taxon>Ascomycota</taxon>
        <taxon>Pezizomycotina</taxon>
        <taxon>Eurotiomycetes</taxon>
        <taxon>Chaetothyriomycetidae</taxon>
        <taxon>Chaetothyriales</taxon>
        <taxon>Trichomeriaceae</taxon>
        <taxon>Knufia</taxon>
    </lineage>
</organism>
<dbReference type="EMBL" id="JAKLMC020000057">
    <property type="protein sequence ID" value="KAK5947960.1"/>
    <property type="molecule type" value="Genomic_DNA"/>
</dbReference>
<evidence type="ECO:0000313" key="3">
    <source>
        <dbReference type="Proteomes" id="UP001316803"/>
    </source>
</evidence>